<proteinExistence type="inferred from homology"/>
<dbReference type="SUPFAM" id="SSF53720">
    <property type="entry name" value="ALDH-like"/>
    <property type="match status" value="1"/>
</dbReference>
<sequence>MAAPHGANAHDSGALPAINPVIGGKDVESRDRSELTALDGTPLVSVGLAPRLLAQAALNRLRGGADAPAPPAELFAAAGELFATAELNGESPEEYRRRVVLATGTPGAAITRAIEGIHTQLGIIERINGAETPAPYETRGYRTVMVPRGRILAAIVPNNHPEPNVTWVRALAMGARVVVRPGSKDPFTPRRLVAALLAAGLDPDTVAFLPGGHDVGEHLLQQADLGLVYGGPDAAARFAHRGDVLVRGPGRSKVLVGPGAETDKELLDDLVQWISEDGGVRCNNISLVLTSGPVAALADALAERLADLPVRPVLDELATLPATSPANGEALAGHLTGLTAGARDHSTHRYGGSVLADPGDGTTVLRPLVVSVDRADHALAGTELGFPFIVVAPWQPSDGTRPLRESLVVSLPGDHAGLAGAVLREPSVRKVVTGRVKPWAGVPETPHDGSLAQFLLEPKGLVTAEFEG</sequence>
<dbReference type="PANTHER" id="PTHR43720">
    <property type="entry name" value="2-AMINOMUCONIC SEMIALDEHYDE DEHYDROGENASE"/>
    <property type="match status" value="1"/>
</dbReference>
<dbReference type="Gene3D" id="3.40.309.10">
    <property type="entry name" value="Aldehyde Dehydrogenase, Chain A, domain 2"/>
    <property type="match status" value="1"/>
</dbReference>
<dbReference type="PANTHER" id="PTHR43720:SF2">
    <property type="entry name" value="2-AMINOMUCONIC SEMIALDEHYDE DEHYDROGENASE"/>
    <property type="match status" value="1"/>
</dbReference>
<accession>A0ABZ1RYY7</accession>
<dbReference type="Pfam" id="PF00171">
    <property type="entry name" value="Aldedh"/>
    <property type="match status" value="1"/>
</dbReference>
<name>A0ABZ1RYY7_9ACTN</name>
<feature type="region of interest" description="Disordered" evidence="4">
    <location>
        <begin position="1"/>
        <end position="25"/>
    </location>
</feature>
<keyword evidence="3" id="KW-0520">NAD</keyword>
<dbReference type="InterPro" id="IPR016163">
    <property type="entry name" value="Ald_DH_C"/>
</dbReference>
<evidence type="ECO:0000256" key="2">
    <source>
        <dbReference type="ARBA" id="ARBA00023002"/>
    </source>
</evidence>
<keyword evidence="7" id="KW-1185">Reference proteome</keyword>
<evidence type="ECO:0000259" key="5">
    <source>
        <dbReference type="Pfam" id="PF00171"/>
    </source>
</evidence>
<gene>
    <name evidence="6" type="ORF">OHU17_35900</name>
</gene>
<dbReference type="InterPro" id="IPR016161">
    <property type="entry name" value="Ald_DH/histidinol_DH"/>
</dbReference>
<dbReference type="InterPro" id="IPR016162">
    <property type="entry name" value="Ald_DH_N"/>
</dbReference>
<dbReference type="InterPro" id="IPR015590">
    <property type="entry name" value="Aldehyde_DH_dom"/>
</dbReference>
<dbReference type="Proteomes" id="UP001432075">
    <property type="component" value="Plasmid unnamed1"/>
</dbReference>
<keyword evidence="2" id="KW-0560">Oxidoreductase</keyword>
<evidence type="ECO:0000313" key="7">
    <source>
        <dbReference type="Proteomes" id="UP001432075"/>
    </source>
</evidence>
<protein>
    <submittedName>
        <fullName evidence="6">Aldehyde dehydrogenase family protein</fullName>
    </submittedName>
</protein>
<geneLocation type="plasmid" evidence="6 7">
    <name>unnamed1</name>
</geneLocation>
<organism evidence="6 7">
    <name type="scientific">Streptomyces goshikiensis</name>
    <dbReference type="NCBI Taxonomy" id="1942"/>
    <lineage>
        <taxon>Bacteria</taxon>
        <taxon>Bacillati</taxon>
        <taxon>Actinomycetota</taxon>
        <taxon>Actinomycetes</taxon>
        <taxon>Kitasatosporales</taxon>
        <taxon>Streptomycetaceae</taxon>
        <taxon>Streptomyces</taxon>
    </lineage>
</organism>
<evidence type="ECO:0000313" key="6">
    <source>
        <dbReference type="EMBL" id="WUO51257.1"/>
    </source>
</evidence>
<evidence type="ECO:0000256" key="4">
    <source>
        <dbReference type="SAM" id="MobiDB-lite"/>
    </source>
</evidence>
<keyword evidence="6" id="KW-0614">Plasmid</keyword>
<dbReference type="Gene3D" id="3.40.605.10">
    <property type="entry name" value="Aldehyde Dehydrogenase, Chain A, domain 1"/>
    <property type="match status" value="1"/>
</dbReference>
<feature type="domain" description="Aldehyde dehydrogenase" evidence="5">
    <location>
        <begin position="109"/>
        <end position="395"/>
    </location>
</feature>
<dbReference type="RefSeq" id="WP_190032531.1">
    <property type="nucleotide sequence ID" value="NZ_BMVE01000016.1"/>
</dbReference>
<evidence type="ECO:0000256" key="1">
    <source>
        <dbReference type="ARBA" id="ARBA00009986"/>
    </source>
</evidence>
<dbReference type="EMBL" id="CP108058">
    <property type="protein sequence ID" value="WUO51257.1"/>
    <property type="molecule type" value="Genomic_DNA"/>
</dbReference>
<evidence type="ECO:0000256" key="3">
    <source>
        <dbReference type="ARBA" id="ARBA00023027"/>
    </source>
</evidence>
<reference evidence="6" key="1">
    <citation type="submission" date="2022-10" db="EMBL/GenBank/DDBJ databases">
        <title>The complete genomes of actinobacterial strains from the NBC collection.</title>
        <authorList>
            <person name="Joergensen T.S."/>
            <person name="Alvarez Arevalo M."/>
            <person name="Sterndorff E.B."/>
            <person name="Faurdal D."/>
            <person name="Vuksanovic O."/>
            <person name="Mourched A.-S."/>
            <person name="Charusanti P."/>
            <person name="Shaw S."/>
            <person name="Blin K."/>
            <person name="Weber T."/>
        </authorList>
    </citation>
    <scope>NUCLEOTIDE SEQUENCE</scope>
    <source>
        <strain evidence="6">NBC_00283</strain>
        <plasmid evidence="6">unnamed1</plasmid>
    </source>
</reference>
<comment type="similarity">
    <text evidence="1">Belongs to the aldehyde dehydrogenase family.</text>
</comment>